<evidence type="ECO:0000313" key="2">
    <source>
        <dbReference type="EMBL" id="QEG21963.1"/>
    </source>
</evidence>
<keyword evidence="1" id="KW-0472">Membrane</keyword>
<evidence type="ECO:0000256" key="1">
    <source>
        <dbReference type="SAM" id="Phobius"/>
    </source>
</evidence>
<accession>A0A5B9PGT0</accession>
<dbReference type="Proteomes" id="UP000322214">
    <property type="component" value="Chromosome"/>
</dbReference>
<protein>
    <submittedName>
        <fullName evidence="2">Uncharacterized protein</fullName>
    </submittedName>
</protein>
<reference evidence="2 3" key="1">
    <citation type="submission" date="2019-08" db="EMBL/GenBank/DDBJ databases">
        <title>Deep-cultivation of Planctomycetes and their phenomic and genomic characterization uncovers novel biology.</title>
        <authorList>
            <person name="Wiegand S."/>
            <person name="Jogler M."/>
            <person name="Boedeker C."/>
            <person name="Pinto D."/>
            <person name="Vollmers J."/>
            <person name="Rivas-Marin E."/>
            <person name="Kohn T."/>
            <person name="Peeters S.H."/>
            <person name="Heuer A."/>
            <person name="Rast P."/>
            <person name="Oberbeckmann S."/>
            <person name="Bunk B."/>
            <person name="Jeske O."/>
            <person name="Meyerdierks A."/>
            <person name="Storesund J.E."/>
            <person name="Kallscheuer N."/>
            <person name="Luecker S."/>
            <person name="Lage O.M."/>
            <person name="Pohl T."/>
            <person name="Merkel B.J."/>
            <person name="Hornburger P."/>
            <person name="Mueller R.-W."/>
            <person name="Bruemmer F."/>
            <person name="Labrenz M."/>
            <person name="Spormann A.M."/>
            <person name="Op den Camp H."/>
            <person name="Overmann J."/>
            <person name="Amann R."/>
            <person name="Jetten M.S.M."/>
            <person name="Mascher T."/>
            <person name="Medema M.H."/>
            <person name="Devos D.P."/>
            <person name="Kaster A.-K."/>
            <person name="Ovreas L."/>
            <person name="Rohde M."/>
            <person name="Galperin M.Y."/>
            <person name="Jogler C."/>
        </authorList>
    </citation>
    <scope>NUCLEOTIDE SEQUENCE [LARGE SCALE GENOMIC DNA]</scope>
    <source>
        <strain evidence="2 3">FC18</strain>
    </source>
</reference>
<feature type="transmembrane region" description="Helical" evidence="1">
    <location>
        <begin position="68"/>
        <end position="91"/>
    </location>
</feature>
<name>A0A5B9PGT0_9BACT</name>
<dbReference type="AlphaFoldDB" id="A0A5B9PGT0"/>
<evidence type="ECO:0000313" key="3">
    <source>
        <dbReference type="Proteomes" id="UP000322214"/>
    </source>
</evidence>
<gene>
    <name evidence="2" type="ORF">MFFC18_18240</name>
</gene>
<dbReference type="KEGG" id="mff:MFFC18_18240"/>
<keyword evidence="1" id="KW-0812">Transmembrane</keyword>
<organism evidence="2 3">
    <name type="scientific">Mariniblastus fucicola</name>
    <dbReference type="NCBI Taxonomy" id="980251"/>
    <lineage>
        <taxon>Bacteria</taxon>
        <taxon>Pseudomonadati</taxon>
        <taxon>Planctomycetota</taxon>
        <taxon>Planctomycetia</taxon>
        <taxon>Pirellulales</taxon>
        <taxon>Pirellulaceae</taxon>
        <taxon>Mariniblastus</taxon>
    </lineage>
</organism>
<dbReference type="RefSeq" id="WP_075085629.1">
    <property type="nucleotide sequence ID" value="NZ_CP042912.1"/>
</dbReference>
<sequence length="93" mass="10505">MGEEQNPYKSPAGKLTGDEIHVDEPRAEMRPVYRFLSGLIGVLAILTSIQTAFDFVGTEYFWRFTPVAIWQILMGGYGLWLAFNGTTNLFVRS</sequence>
<feature type="transmembrane region" description="Helical" evidence="1">
    <location>
        <begin position="35"/>
        <end position="56"/>
    </location>
</feature>
<dbReference type="EMBL" id="CP042912">
    <property type="protein sequence ID" value="QEG21963.1"/>
    <property type="molecule type" value="Genomic_DNA"/>
</dbReference>
<proteinExistence type="predicted"/>
<keyword evidence="1" id="KW-1133">Transmembrane helix</keyword>
<keyword evidence="3" id="KW-1185">Reference proteome</keyword>